<feature type="transmembrane region" description="Helical" evidence="23">
    <location>
        <begin position="145"/>
        <end position="164"/>
    </location>
</feature>
<evidence type="ECO:0000256" key="18">
    <source>
        <dbReference type="ARBA" id="ARBA00041418"/>
    </source>
</evidence>
<evidence type="ECO:0000256" key="2">
    <source>
        <dbReference type="ARBA" id="ARBA00004752"/>
    </source>
</evidence>
<proteinExistence type="inferred from homology"/>
<keyword evidence="3" id="KW-1003">Cell membrane</keyword>
<evidence type="ECO:0000256" key="8">
    <source>
        <dbReference type="ARBA" id="ARBA00022960"/>
    </source>
</evidence>
<evidence type="ECO:0000256" key="4">
    <source>
        <dbReference type="ARBA" id="ARBA00022618"/>
    </source>
</evidence>
<evidence type="ECO:0000256" key="13">
    <source>
        <dbReference type="ARBA" id="ARBA00023316"/>
    </source>
</evidence>
<comment type="similarity">
    <text evidence="16">Belongs to the SEDS family. FtsW subfamily.</text>
</comment>
<evidence type="ECO:0000256" key="3">
    <source>
        <dbReference type="ARBA" id="ARBA00022475"/>
    </source>
</evidence>
<dbReference type="InterPro" id="IPR013437">
    <property type="entry name" value="FtsW"/>
</dbReference>
<gene>
    <name evidence="24" type="primary">ftsW</name>
    <name evidence="24" type="ORF">ABCQ75_15375</name>
</gene>
<keyword evidence="25" id="KW-1185">Reference proteome</keyword>
<sequence length="495" mass="51006">MAGTAQQERPSGSPLRTLAALWKRVAQTENASSGASYYLILGATLALTAIGILMVLSASSVENIAAGESPYSAAAKQAVFGAAGLVLMLFLSRINVRWLKRLAWPALLLAVALLGLVQVPGIGKSVLGNRNWIEFGGFTFQPSEAAKLALALWLATVLTAKAPLLASWKHALVPAVPAGFGIIGLILWGEDLGTALVVMMIVAAGLFFAGVSGRFFVVAGLVLAAGAAVLAVTSPNRMCRISSWLGQECAGADSEQISFQSTQGLFALAEGGWLGVGLGQSRLKYNWLPEAHNDYIFAIIGEELGFVGALVVVALFAVLAVSIYRVVGRQEDMFPRILGGTVMVWVLGQAAMNMGVVTGLLPVIGVPLPFISYGGSALVMTLGGIGVVLSLAREEMAASGAGPMGWIRLPGLPRRAPGGEARPPRNPGRSAPGLQRTGSQPAESARAGTRSGGPDAGGAPSASSAQATGPGAPKRPARTGARPVPRPPAKKRKAV</sequence>
<evidence type="ECO:0000256" key="21">
    <source>
        <dbReference type="ARBA" id="ARBA00049966"/>
    </source>
</evidence>
<comment type="caution">
    <text evidence="24">The sequence shown here is derived from an EMBL/GenBank/DDBJ whole genome shotgun (WGS) entry which is preliminary data.</text>
</comment>
<feature type="compositionally biased region" description="Low complexity" evidence="22">
    <location>
        <begin position="408"/>
        <end position="421"/>
    </location>
</feature>
<evidence type="ECO:0000256" key="19">
    <source>
        <dbReference type="ARBA" id="ARBA00044770"/>
    </source>
</evidence>
<feature type="transmembrane region" description="Helical" evidence="23">
    <location>
        <begin position="295"/>
        <end position="321"/>
    </location>
</feature>
<feature type="transmembrane region" description="Helical" evidence="23">
    <location>
        <begin position="171"/>
        <end position="188"/>
    </location>
</feature>
<evidence type="ECO:0000256" key="12">
    <source>
        <dbReference type="ARBA" id="ARBA00023306"/>
    </source>
</evidence>
<comment type="subcellular location">
    <subcellularLocation>
        <location evidence="1">Cell membrane</location>
        <topology evidence="1">Multi-pass membrane protein</topology>
    </subcellularLocation>
</comment>
<accession>A0ABU9X4Y8</accession>
<protein>
    <recommendedName>
        <fullName evidence="17">Probable peptidoglycan glycosyltransferase FtsW</fullName>
        <ecNumber evidence="19">2.4.99.28</ecNumber>
    </recommendedName>
    <alternativeName>
        <fullName evidence="18">Cell division protein FtsW</fullName>
    </alternativeName>
    <alternativeName>
        <fullName evidence="15">Cell wall polymerase</fullName>
    </alternativeName>
    <alternativeName>
        <fullName evidence="14">Peptidoglycan polymerase</fullName>
    </alternativeName>
</protein>
<dbReference type="EC" id="2.4.99.28" evidence="19"/>
<dbReference type="InterPro" id="IPR018365">
    <property type="entry name" value="Cell_cycle_FtsW-rel_CS"/>
</dbReference>
<keyword evidence="11 23" id="KW-0472">Membrane</keyword>
<dbReference type="Pfam" id="PF01098">
    <property type="entry name" value="FTSW_RODA_SPOVE"/>
    <property type="match status" value="1"/>
</dbReference>
<evidence type="ECO:0000256" key="1">
    <source>
        <dbReference type="ARBA" id="ARBA00004651"/>
    </source>
</evidence>
<feature type="transmembrane region" description="Helical" evidence="23">
    <location>
        <begin position="216"/>
        <end position="234"/>
    </location>
</feature>
<keyword evidence="12" id="KW-0131">Cell cycle</keyword>
<dbReference type="InterPro" id="IPR001182">
    <property type="entry name" value="FtsW/RodA"/>
</dbReference>
<feature type="transmembrane region" description="Helical" evidence="23">
    <location>
        <begin position="342"/>
        <end position="364"/>
    </location>
</feature>
<evidence type="ECO:0000256" key="7">
    <source>
        <dbReference type="ARBA" id="ARBA00022692"/>
    </source>
</evidence>
<feature type="transmembrane region" description="Helical" evidence="23">
    <location>
        <begin position="194"/>
        <end position="211"/>
    </location>
</feature>
<dbReference type="PROSITE" id="PS00428">
    <property type="entry name" value="FTSW_RODA_SPOVE"/>
    <property type="match status" value="1"/>
</dbReference>
<feature type="transmembrane region" description="Helical" evidence="23">
    <location>
        <begin position="370"/>
        <end position="392"/>
    </location>
</feature>
<comment type="catalytic activity">
    <reaction evidence="20">
        <text>[GlcNAc-(1-&gt;4)-Mur2Ac(oyl-L-Ala-gamma-D-Glu-L-Lys-D-Ala-D-Ala)](n)-di-trans,octa-cis-undecaprenyl diphosphate + beta-D-GlcNAc-(1-&gt;4)-Mur2Ac(oyl-L-Ala-gamma-D-Glu-L-Lys-D-Ala-D-Ala)-di-trans,octa-cis-undecaprenyl diphosphate = [GlcNAc-(1-&gt;4)-Mur2Ac(oyl-L-Ala-gamma-D-Glu-L-Lys-D-Ala-D-Ala)](n+1)-di-trans,octa-cis-undecaprenyl diphosphate + di-trans,octa-cis-undecaprenyl diphosphate + H(+)</text>
        <dbReference type="Rhea" id="RHEA:23708"/>
        <dbReference type="Rhea" id="RHEA-COMP:9602"/>
        <dbReference type="Rhea" id="RHEA-COMP:9603"/>
        <dbReference type="ChEBI" id="CHEBI:15378"/>
        <dbReference type="ChEBI" id="CHEBI:58405"/>
        <dbReference type="ChEBI" id="CHEBI:60033"/>
        <dbReference type="ChEBI" id="CHEBI:78435"/>
        <dbReference type="EC" id="2.4.99.28"/>
    </reaction>
</comment>
<evidence type="ECO:0000256" key="15">
    <source>
        <dbReference type="ARBA" id="ARBA00033270"/>
    </source>
</evidence>
<evidence type="ECO:0000256" key="5">
    <source>
        <dbReference type="ARBA" id="ARBA00022676"/>
    </source>
</evidence>
<evidence type="ECO:0000256" key="23">
    <source>
        <dbReference type="SAM" id="Phobius"/>
    </source>
</evidence>
<feature type="transmembrane region" description="Helical" evidence="23">
    <location>
        <begin position="37"/>
        <end position="59"/>
    </location>
</feature>
<organism evidence="24 25">
    <name type="scientific">Sinomonas halotolerans</name>
    <dbReference type="NCBI Taxonomy" id="1644133"/>
    <lineage>
        <taxon>Bacteria</taxon>
        <taxon>Bacillati</taxon>
        <taxon>Actinomycetota</taxon>
        <taxon>Actinomycetes</taxon>
        <taxon>Micrococcales</taxon>
        <taxon>Micrococcaceae</taxon>
        <taxon>Sinomonas</taxon>
    </lineage>
</organism>
<evidence type="ECO:0000256" key="9">
    <source>
        <dbReference type="ARBA" id="ARBA00022984"/>
    </source>
</evidence>
<evidence type="ECO:0000256" key="22">
    <source>
        <dbReference type="SAM" id="MobiDB-lite"/>
    </source>
</evidence>
<keyword evidence="7 23" id="KW-0812">Transmembrane</keyword>
<keyword evidence="13" id="KW-0961">Cell wall biogenesis/degradation</keyword>
<dbReference type="EMBL" id="JBDFRB010000020">
    <property type="protein sequence ID" value="MEN2745909.1"/>
    <property type="molecule type" value="Genomic_DNA"/>
</dbReference>
<evidence type="ECO:0000256" key="11">
    <source>
        <dbReference type="ARBA" id="ARBA00023136"/>
    </source>
</evidence>
<feature type="transmembrane region" description="Helical" evidence="23">
    <location>
        <begin position="71"/>
        <end position="90"/>
    </location>
</feature>
<feature type="region of interest" description="Disordered" evidence="22">
    <location>
        <begin position="408"/>
        <end position="495"/>
    </location>
</feature>
<evidence type="ECO:0000256" key="17">
    <source>
        <dbReference type="ARBA" id="ARBA00041185"/>
    </source>
</evidence>
<dbReference type="RefSeq" id="WP_345886519.1">
    <property type="nucleotide sequence ID" value="NZ_JBDFRB010000020.1"/>
</dbReference>
<keyword evidence="6" id="KW-0808">Transferase</keyword>
<dbReference type="Proteomes" id="UP001422074">
    <property type="component" value="Unassembled WGS sequence"/>
</dbReference>
<feature type="transmembrane region" description="Helical" evidence="23">
    <location>
        <begin position="102"/>
        <end position="122"/>
    </location>
</feature>
<name>A0ABU9X4Y8_9MICC</name>
<evidence type="ECO:0000256" key="16">
    <source>
        <dbReference type="ARBA" id="ARBA00038053"/>
    </source>
</evidence>
<comment type="function">
    <text evidence="21">Peptidoglycan polymerase that is essential for cell division.</text>
</comment>
<dbReference type="PANTHER" id="PTHR30474:SF2">
    <property type="entry name" value="PEPTIDOGLYCAN GLYCOSYLTRANSFERASE FTSW-RELATED"/>
    <property type="match status" value="1"/>
</dbReference>
<reference evidence="24 25" key="1">
    <citation type="submission" date="2024-05" db="EMBL/GenBank/DDBJ databases">
        <title>Sinomonas sp. nov., isolated from a waste landfill.</title>
        <authorList>
            <person name="Zhao Y."/>
        </authorList>
    </citation>
    <scope>NUCLEOTIDE SEQUENCE [LARGE SCALE GENOMIC DNA]</scope>
    <source>
        <strain evidence="24 25">CCTCC AB2014300</strain>
    </source>
</reference>
<evidence type="ECO:0000256" key="6">
    <source>
        <dbReference type="ARBA" id="ARBA00022679"/>
    </source>
</evidence>
<evidence type="ECO:0000256" key="20">
    <source>
        <dbReference type="ARBA" id="ARBA00049902"/>
    </source>
</evidence>
<feature type="compositionally biased region" description="Low complexity" evidence="22">
    <location>
        <begin position="457"/>
        <end position="472"/>
    </location>
</feature>
<evidence type="ECO:0000313" key="25">
    <source>
        <dbReference type="Proteomes" id="UP001422074"/>
    </source>
</evidence>
<keyword evidence="4" id="KW-0132">Cell division</keyword>
<keyword evidence="5" id="KW-0328">Glycosyltransferase</keyword>
<evidence type="ECO:0000313" key="24">
    <source>
        <dbReference type="EMBL" id="MEN2745909.1"/>
    </source>
</evidence>
<keyword evidence="9" id="KW-0573">Peptidoglycan synthesis</keyword>
<comment type="pathway">
    <text evidence="2">Cell wall biogenesis; peptidoglycan biosynthesis.</text>
</comment>
<dbReference type="PANTHER" id="PTHR30474">
    <property type="entry name" value="CELL CYCLE PROTEIN"/>
    <property type="match status" value="1"/>
</dbReference>
<evidence type="ECO:0000256" key="14">
    <source>
        <dbReference type="ARBA" id="ARBA00032370"/>
    </source>
</evidence>
<evidence type="ECO:0000256" key="10">
    <source>
        <dbReference type="ARBA" id="ARBA00022989"/>
    </source>
</evidence>
<dbReference type="NCBIfam" id="TIGR02614">
    <property type="entry name" value="ftsW"/>
    <property type="match status" value="1"/>
</dbReference>
<keyword evidence="8" id="KW-0133">Cell shape</keyword>
<keyword evidence="10 23" id="KW-1133">Transmembrane helix</keyword>